<feature type="compositionally biased region" description="Polar residues" evidence="1">
    <location>
        <begin position="113"/>
        <end position="123"/>
    </location>
</feature>
<comment type="caution">
    <text evidence="2">The sequence shown here is derived from an EMBL/GenBank/DDBJ whole genome shotgun (WGS) entry which is preliminary data.</text>
</comment>
<evidence type="ECO:0000256" key="1">
    <source>
        <dbReference type="SAM" id="MobiDB-lite"/>
    </source>
</evidence>
<proteinExistence type="predicted"/>
<protein>
    <submittedName>
        <fullName evidence="2">Uncharacterized protein</fullName>
    </submittedName>
</protein>
<organism evidence="2 3">
    <name type="scientific">Liparis tanakae</name>
    <name type="common">Tanaka's snailfish</name>
    <dbReference type="NCBI Taxonomy" id="230148"/>
    <lineage>
        <taxon>Eukaryota</taxon>
        <taxon>Metazoa</taxon>
        <taxon>Chordata</taxon>
        <taxon>Craniata</taxon>
        <taxon>Vertebrata</taxon>
        <taxon>Euteleostomi</taxon>
        <taxon>Actinopterygii</taxon>
        <taxon>Neopterygii</taxon>
        <taxon>Teleostei</taxon>
        <taxon>Neoteleostei</taxon>
        <taxon>Acanthomorphata</taxon>
        <taxon>Eupercaria</taxon>
        <taxon>Perciformes</taxon>
        <taxon>Cottioidei</taxon>
        <taxon>Cottales</taxon>
        <taxon>Liparidae</taxon>
        <taxon>Liparis</taxon>
    </lineage>
</organism>
<evidence type="ECO:0000313" key="3">
    <source>
        <dbReference type="Proteomes" id="UP000314294"/>
    </source>
</evidence>
<evidence type="ECO:0000313" key="2">
    <source>
        <dbReference type="EMBL" id="TNN79779.1"/>
    </source>
</evidence>
<feature type="compositionally biased region" description="Low complexity" evidence="1">
    <location>
        <begin position="27"/>
        <end position="39"/>
    </location>
</feature>
<keyword evidence="3" id="KW-1185">Reference proteome</keyword>
<feature type="region of interest" description="Disordered" evidence="1">
    <location>
        <begin position="27"/>
        <end position="52"/>
    </location>
</feature>
<gene>
    <name evidence="2" type="ORF">EYF80_010013</name>
</gene>
<name>A0A4Z2IP32_9TELE</name>
<dbReference type="AlphaFoldDB" id="A0A4Z2IP32"/>
<accession>A0A4Z2IP32</accession>
<dbReference type="Proteomes" id="UP000314294">
    <property type="component" value="Unassembled WGS sequence"/>
</dbReference>
<sequence length="207" mass="22315">MLPMHLWGPRALKIQCLASIEGPDGLSAAAAPRTSSRSPNGTPRDGDNFTTLENRCCDRQSRTGREEEFKTRFQLSGCLFVCGEANNVGMPRRVSPDNSILSFGDGGHREQGVSWSQPGTVASSARCAHSGDASSSSMVHSTTESAFITKVLFNQPHYTWLLETPKSGAGAVVNHSASPSQCSAPWYSEMTPMMVSQHWTIPSIKGL</sequence>
<feature type="region of interest" description="Disordered" evidence="1">
    <location>
        <begin position="109"/>
        <end position="135"/>
    </location>
</feature>
<dbReference type="EMBL" id="SRLO01000061">
    <property type="protein sequence ID" value="TNN79779.1"/>
    <property type="molecule type" value="Genomic_DNA"/>
</dbReference>
<reference evidence="2 3" key="1">
    <citation type="submission" date="2019-03" db="EMBL/GenBank/DDBJ databases">
        <title>First draft genome of Liparis tanakae, snailfish: a comprehensive survey of snailfish specific genes.</title>
        <authorList>
            <person name="Kim W."/>
            <person name="Song I."/>
            <person name="Jeong J.-H."/>
            <person name="Kim D."/>
            <person name="Kim S."/>
            <person name="Ryu S."/>
            <person name="Song J.Y."/>
            <person name="Lee S.K."/>
        </authorList>
    </citation>
    <scope>NUCLEOTIDE SEQUENCE [LARGE SCALE GENOMIC DNA]</scope>
    <source>
        <tissue evidence="2">Muscle</tissue>
    </source>
</reference>